<dbReference type="AlphaFoldDB" id="A0A1T4MCL7"/>
<reference evidence="2 3" key="1">
    <citation type="submission" date="2017-02" db="EMBL/GenBank/DDBJ databases">
        <authorList>
            <person name="Peterson S.W."/>
        </authorList>
    </citation>
    <scope>NUCLEOTIDE SEQUENCE [LARGE SCALE GENOMIC DNA]</scope>
    <source>
        <strain evidence="2 3">ATCC BAA-908</strain>
    </source>
</reference>
<gene>
    <name evidence="2" type="ORF">SAMN02745149_01927</name>
</gene>
<evidence type="ECO:0000313" key="2">
    <source>
        <dbReference type="EMBL" id="SJZ64538.1"/>
    </source>
</evidence>
<evidence type="ECO:0000313" key="3">
    <source>
        <dbReference type="Proteomes" id="UP000190423"/>
    </source>
</evidence>
<keyword evidence="3" id="KW-1185">Reference proteome</keyword>
<dbReference type="EMBL" id="FUWG01000015">
    <property type="protein sequence ID" value="SJZ64538.1"/>
    <property type="molecule type" value="Genomic_DNA"/>
</dbReference>
<organism evidence="2 3">
    <name type="scientific">Treponema porcinum</name>
    <dbReference type="NCBI Taxonomy" id="261392"/>
    <lineage>
        <taxon>Bacteria</taxon>
        <taxon>Pseudomonadati</taxon>
        <taxon>Spirochaetota</taxon>
        <taxon>Spirochaetia</taxon>
        <taxon>Spirochaetales</taxon>
        <taxon>Treponemataceae</taxon>
        <taxon>Treponema</taxon>
    </lineage>
</organism>
<accession>A0A1T4MCL7</accession>
<dbReference type="GeneID" id="78317205"/>
<dbReference type="Proteomes" id="UP000190423">
    <property type="component" value="Unassembled WGS sequence"/>
</dbReference>
<protein>
    <submittedName>
        <fullName evidence="2">Uncharacterized protein</fullName>
    </submittedName>
</protein>
<feature type="compositionally biased region" description="Low complexity" evidence="1">
    <location>
        <begin position="26"/>
        <end position="46"/>
    </location>
</feature>
<sequence length="264" mass="28168">MKFELSDFMELDTKALLAVNGGSDCSKSGGYSPSPSPSAGGASTPTGGEGSGLGSGGGASGGGYCSGASDGKTIYANPYYKGGEKNSCSPGNVGGNCSRTDLDYWHTEYEKKVQECDMEMKKSIDNNIADKKYTDDYMCDNWVAEVLEDAGHDVNYYFNGDADDTVQNHIDGLKENSYSKEVPAQAGVYVVFMNDGHKSPNGNQYIPHAGILVVSETGKMTMYDNSSRNSNGGVESTVVSKTSDTTISAYGYDSYYFQKVTYAH</sequence>
<dbReference type="RefSeq" id="WP_078933825.1">
    <property type="nucleotide sequence ID" value="NZ_FUWG01000015.1"/>
</dbReference>
<proteinExistence type="predicted"/>
<feature type="region of interest" description="Disordered" evidence="1">
    <location>
        <begin position="23"/>
        <end position="55"/>
    </location>
</feature>
<dbReference type="STRING" id="261392.SAMN02745149_01927"/>
<evidence type="ECO:0000256" key="1">
    <source>
        <dbReference type="SAM" id="MobiDB-lite"/>
    </source>
</evidence>
<name>A0A1T4MCL7_TREPO</name>